<comment type="caution">
    <text evidence="4">The sequence shown here is derived from an EMBL/GenBank/DDBJ whole genome shotgun (WGS) entry which is preliminary data.</text>
</comment>
<dbReference type="EMBL" id="JJQA01000020">
    <property type="protein sequence ID" value="KKH19872.1"/>
    <property type="molecule type" value="Genomic_DNA"/>
</dbReference>
<keyword evidence="1" id="KW-0472">Membrane</keyword>
<dbReference type="EMBL" id="JJQC01000118">
    <property type="protein sequence ID" value="KKH19291.1"/>
    <property type="molecule type" value="Genomic_DNA"/>
</dbReference>
<feature type="transmembrane region" description="Helical" evidence="1">
    <location>
        <begin position="263"/>
        <end position="289"/>
    </location>
</feature>
<organism evidence="4 7">
    <name type="scientific">Methanosarcina mazei</name>
    <name type="common">Methanosarcina frisia</name>
    <dbReference type="NCBI Taxonomy" id="2209"/>
    <lineage>
        <taxon>Archaea</taxon>
        <taxon>Methanobacteriati</taxon>
        <taxon>Methanobacteriota</taxon>
        <taxon>Stenosarchaea group</taxon>
        <taxon>Methanomicrobia</taxon>
        <taxon>Methanosarcinales</taxon>
        <taxon>Methanosarcinaceae</taxon>
        <taxon>Methanosarcina</taxon>
    </lineage>
</organism>
<evidence type="ECO:0000313" key="2">
    <source>
        <dbReference type="EMBL" id="KKH19291.1"/>
    </source>
</evidence>
<proteinExistence type="predicted"/>
<gene>
    <name evidence="3" type="ORF">DU44_17450</name>
    <name evidence="4" type="ORF">DU48_02680</name>
    <name evidence="2" type="ORF">DU65_05090</name>
</gene>
<dbReference type="EMBL" id="JJQB01000002">
    <property type="protein sequence ID" value="KKH23888.1"/>
    <property type="molecule type" value="Genomic_DNA"/>
</dbReference>
<feature type="transmembrane region" description="Helical" evidence="1">
    <location>
        <begin position="304"/>
        <end position="324"/>
    </location>
</feature>
<dbReference type="Proteomes" id="UP000034733">
    <property type="component" value="Unassembled WGS sequence"/>
</dbReference>
<evidence type="ECO:0000313" key="7">
    <source>
        <dbReference type="Proteomes" id="UP000034733"/>
    </source>
</evidence>
<name>A0A0F8LBD1_METMZ</name>
<evidence type="ECO:0000313" key="6">
    <source>
        <dbReference type="Proteomes" id="UP000034064"/>
    </source>
</evidence>
<keyword evidence="1" id="KW-1133">Transmembrane helix</keyword>
<reference evidence="5 6" key="1">
    <citation type="journal article" date="2015" name="ISME J.">
        <title>Genomic and phenotypic differentiation among Methanosarcina mazei populations from Columbia River sediment.</title>
        <authorList>
            <person name="Youngblut N.D."/>
            <person name="Wirth J.S."/>
            <person name="Henriksen J.R."/>
            <person name="Smith M."/>
            <person name="Simon H."/>
            <person name="Metcalf W.W."/>
            <person name="Whitaker R.J."/>
        </authorList>
    </citation>
    <scope>NUCLEOTIDE SEQUENCE [LARGE SCALE GENOMIC DNA]</scope>
    <source>
        <strain evidence="3 6">1.F.A.1A.3</strain>
        <strain evidence="4 7">1.F.A.1B.3</strain>
        <strain evidence="2 5">1.F.A.1B.4</strain>
    </source>
</reference>
<feature type="transmembrane region" description="Helical" evidence="1">
    <location>
        <begin position="86"/>
        <end position="105"/>
    </location>
</feature>
<keyword evidence="1" id="KW-0812">Transmembrane</keyword>
<accession>A0A0F8LBD1</accession>
<evidence type="ECO:0000313" key="3">
    <source>
        <dbReference type="EMBL" id="KKH19872.1"/>
    </source>
</evidence>
<dbReference type="Proteomes" id="UP000033987">
    <property type="component" value="Unassembled WGS sequence"/>
</dbReference>
<dbReference type="RefSeq" id="WP_048044618.1">
    <property type="nucleotide sequence ID" value="NZ_JJQA01000020.1"/>
</dbReference>
<dbReference type="PATRIC" id="fig|2209.48.peg.3743"/>
<feature type="transmembrane region" description="Helical" evidence="1">
    <location>
        <begin position="56"/>
        <end position="74"/>
    </location>
</feature>
<protein>
    <submittedName>
        <fullName evidence="4">Uncharacterized protein</fullName>
    </submittedName>
</protein>
<evidence type="ECO:0000313" key="5">
    <source>
        <dbReference type="Proteomes" id="UP000033987"/>
    </source>
</evidence>
<sequence>MPSGNENKLKQDDEDIKYNSLNDSKFIDTDPYSYFSDLIIQILKNITHGRGVSKRGVNALSLFFLTSGLLYAHTVFPQTLIGFLKLYWIPLFFLLYFTTDVLRNFSWINEGFMRIFGGKRFSYEAIINDSVSLYELETCLEYTAFSADQLIDIVKHLVKKNQFSPKSQAKLMLNTALYEVKSINYIKDLLLEFEFTTKAVCIFLKKMEMRLDHKYLDKLIEKYCESPSVLFSVGKYHKYKINDQNSLYKLGYEFDYKSKPYDLIMVPVIVINVSLLAVFLIIAITWILLFEEGAPHNYLSRLDYVALIIGCLLILFLKILFSLIDLKATQPKKSISKYLSDKKDLDKNVIENITNDLDFS</sequence>
<evidence type="ECO:0000313" key="4">
    <source>
        <dbReference type="EMBL" id="KKH23888.1"/>
    </source>
</evidence>
<evidence type="ECO:0000256" key="1">
    <source>
        <dbReference type="SAM" id="Phobius"/>
    </source>
</evidence>
<dbReference type="Proteomes" id="UP000034064">
    <property type="component" value="Unassembled WGS sequence"/>
</dbReference>
<dbReference type="AlphaFoldDB" id="A0A0F8LBD1"/>